<dbReference type="Proteomes" id="UP000663419">
    <property type="component" value="Chromosome 1"/>
</dbReference>
<evidence type="ECO:0000313" key="2">
    <source>
        <dbReference type="EMBL" id="QSS50067.1"/>
    </source>
</evidence>
<gene>
    <name evidence="2" type="ORF">I7I53_10624</name>
</gene>
<proteinExistence type="predicted"/>
<dbReference type="AlphaFoldDB" id="A0A8A1LE46"/>
<name>A0A8A1LE46_AJEC8</name>
<sequence>MSTNIQFTRLLHLSGPNVLSPGLSDLNHVTSRNTCRCIISKQRMRNLEKAGIGLDFSPSQPIITTEKSQETSSMLPMRSGRAACQHERTLEIPS</sequence>
<evidence type="ECO:0000313" key="3">
    <source>
        <dbReference type="Proteomes" id="UP000663419"/>
    </source>
</evidence>
<accession>A0A8A1LE46</accession>
<feature type="region of interest" description="Disordered" evidence="1">
    <location>
        <begin position="66"/>
        <end position="94"/>
    </location>
</feature>
<evidence type="ECO:0000256" key="1">
    <source>
        <dbReference type="SAM" id="MobiDB-lite"/>
    </source>
</evidence>
<feature type="compositionally biased region" description="Basic and acidic residues" evidence="1">
    <location>
        <begin position="84"/>
        <end position="94"/>
    </location>
</feature>
<reference evidence="2" key="1">
    <citation type="submission" date="2021-01" db="EMBL/GenBank/DDBJ databases">
        <title>Chromosome-level genome assembly of a human fungal pathogen reveals clustering of transcriptionally co-regulated genes.</title>
        <authorList>
            <person name="Voorhies M."/>
            <person name="Cohen S."/>
            <person name="Shea T.P."/>
            <person name="Petrus S."/>
            <person name="Munoz J.F."/>
            <person name="Poplawski S."/>
            <person name="Goldman W.E."/>
            <person name="Michael T."/>
            <person name="Cuomo C.A."/>
            <person name="Sil A."/>
            <person name="Beyhan S."/>
        </authorList>
    </citation>
    <scope>NUCLEOTIDE SEQUENCE</scope>
    <source>
        <strain evidence="2">H88</strain>
    </source>
</reference>
<dbReference type="EMBL" id="CP069102">
    <property type="protein sequence ID" value="QSS50067.1"/>
    <property type="molecule type" value="Genomic_DNA"/>
</dbReference>
<protein>
    <submittedName>
        <fullName evidence="2">Uncharacterized protein</fullName>
    </submittedName>
</protein>
<dbReference type="VEuPathDB" id="FungiDB:I7I53_10624"/>
<organism evidence="2 3">
    <name type="scientific">Ajellomyces capsulatus (strain H88)</name>
    <name type="common">Darling's disease fungus</name>
    <name type="synonym">Histoplasma capsulatum</name>
    <dbReference type="NCBI Taxonomy" id="544711"/>
    <lineage>
        <taxon>Eukaryota</taxon>
        <taxon>Fungi</taxon>
        <taxon>Dikarya</taxon>
        <taxon>Ascomycota</taxon>
        <taxon>Pezizomycotina</taxon>
        <taxon>Eurotiomycetes</taxon>
        <taxon>Eurotiomycetidae</taxon>
        <taxon>Onygenales</taxon>
        <taxon>Ajellomycetaceae</taxon>
        <taxon>Histoplasma</taxon>
    </lineage>
</organism>